<keyword evidence="2" id="KW-1185">Reference proteome</keyword>
<dbReference type="Proteomes" id="UP001459277">
    <property type="component" value="Unassembled WGS sequence"/>
</dbReference>
<dbReference type="InterPro" id="IPR027443">
    <property type="entry name" value="IPNS-like_sf"/>
</dbReference>
<name>A0AAW2BWJ4_9ROSI</name>
<dbReference type="AlphaFoldDB" id="A0AAW2BWJ4"/>
<proteinExistence type="predicted"/>
<evidence type="ECO:0000313" key="1">
    <source>
        <dbReference type="EMBL" id="KAK9990246.1"/>
    </source>
</evidence>
<evidence type="ECO:0000313" key="2">
    <source>
        <dbReference type="Proteomes" id="UP001459277"/>
    </source>
</evidence>
<organism evidence="1 2">
    <name type="scientific">Lithocarpus litseifolius</name>
    <dbReference type="NCBI Taxonomy" id="425828"/>
    <lineage>
        <taxon>Eukaryota</taxon>
        <taxon>Viridiplantae</taxon>
        <taxon>Streptophyta</taxon>
        <taxon>Embryophyta</taxon>
        <taxon>Tracheophyta</taxon>
        <taxon>Spermatophyta</taxon>
        <taxon>Magnoliopsida</taxon>
        <taxon>eudicotyledons</taxon>
        <taxon>Gunneridae</taxon>
        <taxon>Pentapetalae</taxon>
        <taxon>rosids</taxon>
        <taxon>fabids</taxon>
        <taxon>Fagales</taxon>
        <taxon>Fagaceae</taxon>
        <taxon>Lithocarpus</taxon>
    </lineage>
</organism>
<reference evidence="1 2" key="1">
    <citation type="submission" date="2024-01" db="EMBL/GenBank/DDBJ databases">
        <title>A telomere-to-telomere, gap-free genome of sweet tea (Lithocarpus litseifolius).</title>
        <authorList>
            <person name="Zhou J."/>
        </authorList>
    </citation>
    <scope>NUCLEOTIDE SEQUENCE [LARGE SCALE GENOMIC DNA]</scope>
    <source>
        <strain evidence="1">Zhou-2022a</strain>
        <tissue evidence="1">Leaf</tissue>
    </source>
</reference>
<dbReference type="EMBL" id="JAZDWU010000009">
    <property type="protein sequence ID" value="KAK9990246.1"/>
    <property type="molecule type" value="Genomic_DNA"/>
</dbReference>
<comment type="caution">
    <text evidence="1">The sequence shown here is derived from an EMBL/GenBank/DDBJ whole genome shotgun (WGS) entry which is preliminary data.</text>
</comment>
<dbReference type="Gene3D" id="2.60.120.330">
    <property type="entry name" value="B-lactam Antibiotic, Isopenicillin N Synthase, Chain"/>
    <property type="match status" value="1"/>
</dbReference>
<dbReference type="SUPFAM" id="SSF51197">
    <property type="entry name" value="Clavaminate synthase-like"/>
    <property type="match status" value="1"/>
</dbReference>
<gene>
    <name evidence="1" type="ORF">SO802_025231</name>
</gene>
<evidence type="ECO:0008006" key="3">
    <source>
        <dbReference type="Google" id="ProtNLM"/>
    </source>
</evidence>
<sequence>MAATDHIAATPTYDLAKEFKEFEESKMGVKGLAESGITSIPNMFIHPPEIISNDHYVSVEHRVLAKASKEPRISAVAFFNMNTNADFEPLPELLSSDKPAIYRKSTMTEFLESFYSKGLDCKSFLKKIKIVN</sequence>
<accession>A0AAW2BWJ4</accession>
<protein>
    <recommendedName>
        <fullName evidence="3">1-aminocyclopropane-1-carboxylate oxidase</fullName>
    </recommendedName>
</protein>